<proteinExistence type="predicted"/>
<dbReference type="AlphaFoldDB" id="A0A5B6X3N4"/>
<gene>
    <name evidence="2" type="ORF">EPI10_032554</name>
</gene>
<accession>A0A5B6X3N4</accession>
<evidence type="ECO:0000313" key="3">
    <source>
        <dbReference type="Proteomes" id="UP000325315"/>
    </source>
</evidence>
<dbReference type="EMBL" id="SMMG02000001">
    <property type="protein sequence ID" value="KAA3488849.1"/>
    <property type="molecule type" value="Genomic_DNA"/>
</dbReference>
<keyword evidence="1" id="KW-1133">Transmembrane helix</keyword>
<evidence type="ECO:0000313" key="2">
    <source>
        <dbReference type="EMBL" id="KAA3488849.1"/>
    </source>
</evidence>
<dbReference type="Proteomes" id="UP000325315">
    <property type="component" value="Unassembled WGS sequence"/>
</dbReference>
<comment type="caution">
    <text evidence="2">The sequence shown here is derived from an EMBL/GenBank/DDBJ whole genome shotgun (WGS) entry which is preliminary data.</text>
</comment>
<keyword evidence="1" id="KW-0472">Membrane</keyword>
<keyword evidence="3" id="KW-1185">Reference proteome</keyword>
<name>A0A5B6X3N4_9ROSI</name>
<evidence type="ECO:0000256" key="1">
    <source>
        <dbReference type="SAM" id="Phobius"/>
    </source>
</evidence>
<reference evidence="3" key="1">
    <citation type="journal article" date="2019" name="Plant Biotechnol. J.">
        <title>Genome sequencing of the Australian wild diploid species Gossypium australe highlights disease resistance and delayed gland morphogenesis.</title>
        <authorList>
            <person name="Cai Y."/>
            <person name="Cai X."/>
            <person name="Wang Q."/>
            <person name="Wang P."/>
            <person name="Zhang Y."/>
            <person name="Cai C."/>
            <person name="Xu Y."/>
            <person name="Wang K."/>
            <person name="Zhou Z."/>
            <person name="Wang C."/>
            <person name="Geng S."/>
            <person name="Li B."/>
            <person name="Dong Q."/>
            <person name="Hou Y."/>
            <person name="Wang H."/>
            <person name="Ai P."/>
            <person name="Liu Z."/>
            <person name="Yi F."/>
            <person name="Sun M."/>
            <person name="An G."/>
            <person name="Cheng J."/>
            <person name="Zhang Y."/>
            <person name="Shi Q."/>
            <person name="Xie Y."/>
            <person name="Shi X."/>
            <person name="Chang Y."/>
            <person name="Huang F."/>
            <person name="Chen Y."/>
            <person name="Hong S."/>
            <person name="Mi L."/>
            <person name="Sun Q."/>
            <person name="Zhang L."/>
            <person name="Zhou B."/>
            <person name="Peng R."/>
            <person name="Zhang X."/>
            <person name="Liu F."/>
        </authorList>
    </citation>
    <scope>NUCLEOTIDE SEQUENCE [LARGE SCALE GENOMIC DNA]</scope>
    <source>
        <strain evidence="3">cv. PA1801</strain>
    </source>
</reference>
<protein>
    <submittedName>
        <fullName evidence="2">Uncharacterized protein</fullName>
    </submittedName>
</protein>
<keyword evidence="1" id="KW-0812">Transmembrane</keyword>
<sequence length="74" mass="9549">MYELLTRIYMDRIYSGISKNKQILLGLYPFFFFWFIKQIVFFSTRNRDIFLWDRRPLYWFLFVAHDFLKYRQWE</sequence>
<feature type="transmembrane region" description="Helical" evidence="1">
    <location>
        <begin position="23"/>
        <end position="44"/>
    </location>
</feature>
<organism evidence="2 3">
    <name type="scientific">Gossypium australe</name>
    <dbReference type="NCBI Taxonomy" id="47621"/>
    <lineage>
        <taxon>Eukaryota</taxon>
        <taxon>Viridiplantae</taxon>
        <taxon>Streptophyta</taxon>
        <taxon>Embryophyta</taxon>
        <taxon>Tracheophyta</taxon>
        <taxon>Spermatophyta</taxon>
        <taxon>Magnoliopsida</taxon>
        <taxon>eudicotyledons</taxon>
        <taxon>Gunneridae</taxon>
        <taxon>Pentapetalae</taxon>
        <taxon>rosids</taxon>
        <taxon>malvids</taxon>
        <taxon>Malvales</taxon>
        <taxon>Malvaceae</taxon>
        <taxon>Malvoideae</taxon>
        <taxon>Gossypium</taxon>
    </lineage>
</organism>